<feature type="compositionally biased region" description="Basic and acidic residues" evidence="1">
    <location>
        <begin position="85"/>
        <end position="97"/>
    </location>
</feature>
<comment type="caution">
    <text evidence="2">The sequence shown here is derived from an EMBL/GenBank/DDBJ whole genome shotgun (WGS) entry which is preliminary data.</text>
</comment>
<feature type="region of interest" description="Disordered" evidence="1">
    <location>
        <begin position="61"/>
        <end position="97"/>
    </location>
</feature>
<accession>A0A0F9W446</accession>
<reference evidence="2" key="1">
    <citation type="journal article" date="2015" name="Nature">
        <title>Complex archaea that bridge the gap between prokaryotes and eukaryotes.</title>
        <authorList>
            <person name="Spang A."/>
            <person name="Saw J.H."/>
            <person name="Jorgensen S.L."/>
            <person name="Zaremba-Niedzwiedzka K."/>
            <person name="Martijn J."/>
            <person name="Lind A.E."/>
            <person name="van Eijk R."/>
            <person name="Schleper C."/>
            <person name="Guy L."/>
            <person name="Ettema T.J."/>
        </authorList>
    </citation>
    <scope>NUCLEOTIDE SEQUENCE</scope>
</reference>
<organism evidence="2">
    <name type="scientific">marine sediment metagenome</name>
    <dbReference type="NCBI Taxonomy" id="412755"/>
    <lineage>
        <taxon>unclassified sequences</taxon>
        <taxon>metagenomes</taxon>
        <taxon>ecological metagenomes</taxon>
    </lineage>
</organism>
<dbReference type="EMBL" id="LAZR01000231">
    <property type="protein sequence ID" value="KKN80426.1"/>
    <property type="molecule type" value="Genomic_DNA"/>
</dbReference>
<sequence>MNSTVEELTIALWKVENQISKLVDKYLSTEMPAKSFMTRQTPLLMQRSVLVAKLKVLGARSVGTDSSSQQPSAEYPSTTTVDVDTTERHDTKPDNSTERCLDCGAILFFCNCRKRL</sequence>
<feature type="compositionally biased region" description="Polar residues" evidence="1">
    <location>
        <begin position="63"/>
        <end position="83"/>
    </location>
</feature>
<protein>
    <submittedName>
        <fullName evidence="2">Uncharacterized protein</fullName>
    </submittedName>
</protein>
<evidence type="ECO:0000256" key="1">
    <source>
        <dbReference type="SAM" id="MobiDB-lite"/>
    </source>
</evidence>
<evidence type="ECO:0000313" key="2">
    <source>
        <dbReference type="EMBL" id="KKN80426.1"/>
    </source>
</evidence>
<gene>
    <name evidence="2" type="ORF">LCGC14_0330190</name>
</gene>
<dbReference type="AlphaFoldDB" id="A0A0F9W446"/>
<name>A0A0F9W446_9ZZZZ</name>
<proteinExistence type="predicted"/>